<evidence type="ECO:0000256" key="12">
    <source>
        <dbReference type="SAM" id="MobiDB-lite"/>
    </source>
</evidence>
<keyword evidence="6" id="KW-0175">Coiled coil</keyword>
<dbReference type="Proteomes" id="UP000594262">
    <property type="component" value="Unplaced"/>
</dbReference>
<evidence type="ECO:0000256" key="2">
    <source>
        <dbReference type="ARBA" id="ARBA00004138"/>
    </source>
</evidence>
<dbReference type="PANTHER" id="PTHR13371">
    <property type="entry name" value="GLYCINE-, GLUTAMATE-, THIENYLCYCLOHEXYLPIPERIDINE-BINDING PROTEIN"/>
    <property type="match status" value="1"/>
</dbReference>
<keyword evidence="5" id="KW-0677">Repeat</keyword>
<dbReference type="SUPFAM" id="SSF48371">
    <property type="entry name" value="ARM repeat"/>
    <property type="match status" value="1"/>
</dbReference>
<dbReference type="InterPro" id="IPR034085">
    <property type="entry name" value="TOG"/>
</dbReference>
<dbReference type="InterPro" id="IPR052607">
    <property type="entry name" value="CEP104-like"/>
</dbReference>
<dbReference type="GO" id="GO:0000922">
    <property type="term" value="C:spindle pole"/>
    <property type="evidence" value="ECO:0007669"/>
    <property type="project" value="UniProtKB-SubCell"/>
</dbReference>
<organism evidence="14 15">
    <name type="scientific">Clytia hemisphaerica</name>
    <dbReference type="NCBI Taxonomy" id="252671"/>
    <lineage>
        <taxon>Eukaryota</taxon>
        <taxon>Metazoa</taxon>
        <taxon>Cnidaria</taxon>
        <taxon>Hydrozoa</taxon>
        <taxon>Hydroidolina</taxon>
        <taxon>Leptothecata</taxon>
        <taxon>Obeliida</taxon>
        <taxon>Clytiidae</taxon>
        <taxon>Clytia</taxon>
    </lineage>
</organism>
<feature type="compositionally biased region" description="Polar residues" evidence="12">
    <location>
        <begin position="319"/>
        <end position="339"/>
    </location>
</feature>
<dbReference type="GO" id="GO:0005814">
    <property type="term" value="C:centriole"/>
    <property type="evidence" value="ECO:0007669"/>
    <property type="project" value="UniProtKB-SubCell"/>
</dbReference>
<dbReference type="InterPro" id="IPR048738">
    <property type="entry name" value="CEP104_Znf"/>
</dbReference>
<sequence>MPKKLPFEVIHVSGHDEGYSGKELEVHSPTTRGWQSLRFCEYPQEIIFSLKEQCKITKIQVLSHQHNIGSKIEFFIGESKEQSLRSCSFSRLGYVQLAPNAEANYQARELKSVTLNKDGIFVKILVHRNHINKLNVYNQVGLVAVNILGYQLSKEFEGQHPQEKTEDVVNYYMNQVTSEDEVVNTSKLNASPRYEYGKEISPYDDLAFDMYQDSETAQLIRKLDEKKHQAIIEERYDYAKKLKEAIFDLHKVGQKLGKFEVEKRRAVELEDFDTAKKKKLQSDEYRVHVYKQLDIYDLLQIPKFEKDQVLQNITNVPKQPSTVQTLSPKIDSSITTNTKSEPEEVRLPPINTSSTINNINHHSHTSTTTARSPRQQVEENMSSVEAMPEINVSATYDIDECLSQSQNKNDERPLPSLNNRKSQGVIEEQENENDTHNETELPLLNEKEEREAELIIDIFGMNVAQQLYSKSWKHRQTSLTSLADELKHSTEVTEEQPPKSVSRAVLAVLKKSLNDQVFVVLNESTTLLKTLLQNYIPEKSLGKAEVTFVLDKLLPILMKRLGDSATRTRNLASDVIIDIANSKEIKNCSSIPNIVSQPIKAKKQAPWRLLKSQIELMQKLIKDLGMNKPGGFSTENVMKVLLLGLEHPHNDVREAALSCIVDVYKIVKEPLKSFFPPDDANTRKNPLYTKLFDSLDRADGKMTESEKKAATKKKKEDAEKSKMEEVKALQAQLQEMRSLAKVQVQENENEASPSTREENNNTKNNNGTKATKTDIDKNAKKKSLVASRISIRPISQRHKEEVLEEDMCIFCGERNEKFSNDGVLDIHYWKSCPLLQRCAGCSQVVEICSLSDHLLNECDVQQNYTQCNKCGLAILKTQAQQHKKSPTCKAPSNSSKLTCPLCFIHVQDTEEHWKTHLVEKCKVNLQRLKKGVKKPAANSEPATKTTPARNRSQIPRGTHKTPKKK</sequence>
<dbReference type="InterPro" id="IPR016024">
    <property type="entry name" value="ARM-type_fold"/>
</dbReference>
<dbReference type="EnsemblMetazoa" id="CLYHEMT016914.1">
    <property type="protein sequence ID" value="CLYHEMP016914.1"/>
    <property type="gene ID" value="CLYHEMG016914"/>
</dbReference>
<dbReference type="GO" id="GO:0005929">
    <property type="term" value="C:cilium"/>
    <property type="evidence" value="ECO:0007669"/>
    <property type="project" value="UniProtKB-SubCell"/>
</dbReference>
<evidence type="ECO:0000256" key="9">
    <source>
        <dbReference type="ARBA" id="ARBA00059645"/>
    </source>
</evidence>
<evidence type="ECO:0000256" key="6">
    <source>
        <dbReference type="ARBA" id="ARBA00023054"/>
    </source>
</evidence>
<protein>
    <recommendedName>
        <fullName evidence="11">Centrosomal protein of 104 kDa</fullName>
    </recommendedName>
</protein>
<dbReference type="Pfam" id="PF21040">
    <property type="entry name" value="CEP104-like_TOG"/>
    <property type="match status" value="1"/>
</dbReference>
<feature type="region of interest" description="Disordered" evidence="12">
    <location>
        <begin position="405"/>
        <end position="446"/>
    </location>
</feature>
<comment type="subcellular location">
    <subcellularLocation>
        <location evidence="2">Cell projection</location>
        <location evidence="2">Cilium</location>
    </subcellularLocation>
    <subcellularLocation>
        <location evidence="1">Cytoplasm</location>
        <location evidence="1">Cytoskeleton</location>
        <location evidence="1">Microtubule organizing center</location>
        <location evidence="1">Centrosome</location>
        <location evidence="1">Centriole</location>
    </subcellularLocation>
    <subcellularLocation>
        <location evidence="3">Cytoplasm</location>
        <location evidence="3">Cytoskeleton</location>
        <location evidence="3">Spindle pole</location>
    </subcellularLocation>
</comment>
<feature type="region of interest" description="Disordered" evidence="12">
    <location>
        <begin position="931"/>
        <end position="965"/>
    </location>
</feature>
<comment type="subunit">
    <text evidence="10">Interacts with CCP110 and CEP97. Interacts with ARMC9, TOGARAM1, CCDC66 and CSPP1.</text>
</comment>
<dbReference type="RefSeq" id="XP_066911564.1">
    <property type="nucleotide sequence ID" value="XM_067055463.1"/>
</dbReference>
<comment type="function">
    <text evidence="9">Required for ciliogenesis and for structural integrity at the ciliary tip.</text>
</comment>
<dbReference type="Gene3D" id="1.25.10.10">
    <property type="entry name" value="Leucine-rich Repeat Variant"/>
    <property type="match status" value="1"/>
</dbReference>
<feature type="compositionally biased region" description="Polar residues" evidence="12">
    <location>
        <begin position="744"/>
        <end position="754"/>
    </location>
</feature>
<keyword evidence="7" id="KW-0206">Cytoskeleton</keyword>
<dbReference type="PANTHER" id="PTHR13371:SF0">
    <property type="entry name" value="CENTROSOMAL PROTEIN OF 104 KDA"/>
    <property type="match status" value="1"/>
</dbReference>
<dbReference type="FunFam" id="1.25.10.10:FF:000200">
    <property type="entry name" value="Centrosomal protein of 104 kDa"/>
    <property type="match status" value="1"/>
</dbReference>
<feature type="region of interest" description="Disordered" evidence="12">
    <location>
        <begin position="698"/>
        <end position="723"/>
    </location>
</feature>
<evidence type="ECO:0000259" key="13">
    <source>
        <dbReference type="SMART" id="SM01349"/>
    </source>
</evidence>
<feature type="compositionally biased region" description="Polar residues" evidence="12">
    <location>
        <begin position="370"/>
        <end position="383"/>
    </location>
</feature>
<reference evidence="14" key="1">
    <citation type="submission" date="2021-01" db="UniProtKB">
        <authorList>
            <consortium name="EnsemblMetazoa"/>
        </authorList>
    </citation>
    <scope>IDENTIFICATION</scope>
</reference>
<evidence type="ECO:0000256" key="3">
    <source>
        <dbReference type="ARBA" id="ARBA00004647"/>
    </source>
</evidence>
<evidence type="ECO:0000256" key="10">
    <source>
        <dbReference type="ARBA" id="ARBA00065345"/>
    </source>
</evidence>
<feature type="domain" description="TOG" evidence="13">
    <location>
        <begin position="445"/>
        <end position="704"/>
    </location>
</feature>
<dbReference type="SUPFAM" id="SSF49785">
    <property type="entry name" value="Galactose-binding domain-like"/>
    <property type="match status" value="1"/>
</dbReference>
<evidence type="ECO:0000256" key="11">
    <source>
        <dbReference type="ARBA" id="ARBA00068547"/>
    </source>
</evidence>
<dbReference type="InterPro" id="IPR048739">
    <property type="entry name" value="CEP104_N"/>
</dbReference>
<accession>A0A7M5X4T0</accession>
<feature type="region of interest" description="Disordered" evidence="12">
    <location>
        <begin position="741"/>
        <end position="779"/>
    </location>
</feature>
<evidence type="ECO:0000256" key="5">
    <source>
        <dbReference type="ARBA" id="ARBA00022737"/>
    </source>
</evidence>
<keyword evidence="4" id="KW-0963">Cytoplasm</keyword>
<dbReference type="OrthoDB" id="66599at2759"/>
<feature type="compositionally biased region" description="Low complexity" evidence="12">
    <location>
        <begin position="761"/>
        <end position="770"/>
    </location>
</feature>
<dbReference type="Pfam" id="PF21038">
    <property type="entry name" value="CEP104_N"/>
    <property type="match status" value="1"/>
</dbReference>
<name>A0A7M5X4T0_9CNID</name>
<evidence type="ECO:0000313" key="15">
    <source>
        <dbReference type="Proteomes" id="UP000594262"/>
    </source>
</evidence>
<keyword evidence="8" id="KW-0966">Cell projection</keyword>
<evidence type="ECO:0000256" key="8">
    <source>
        <dbReference type="ARBA" id="ARBA00023273"/>
    </source>
</evidence>
<dbReference type="SMART" id="SM01349">
    <property type="entry name" value="TOG"/>
    <property type="match status" value="1"/>
</dbReference>
<dbReference type="InterPro" id="IPR008979">
    <property type="entry name" value="Galactose-bd-like_sf"/>
</dbReference>
<feature type="compositionally biased region" description="Basic and acidic residues" evidence="12">
    <location>
        <begin position="433"/>
        <end position="446"/>
    </location>
</feature>
<evidence type="ECO:0000256" key="4">
    <source>
        <dbReference type="ARBA" id="ARBA00022490"/>
    </source>
</evidence>
<feature type="compositionally biased region" description="Low complexity" evidence="12">
    <location>
        <begin position="350"/>
        <end position="369"/>
    </location>
</feature>
<evidence type="ECO:0000313" key="14">
    <source>
        <dbReference type="EnsemblMetazoa" id="CLYHEMP016914.1"/>
    </source>
</evidence>
<dbReference type="InterPro" id="IPR011989">
    <property type="entry name" value="ARM-like"/>
</dbReference>
<proteinExistence type="predicted"/>
<dbReference type="AlphaFoldDB" id="A0A7M5X4T0"/>
<keyword evidence="15" id="KW-1185">Reference proteome</keyword>
<feature type="compositionally biased region" description="Polar residues" evidence="12">
    <location>
        <begin position="940"/>
        <end position="955"/>
    </location>
</feature>
<evidence type="ECO:0000256" key="7">
    <source>
        <dbReference type="ARBA" id="ARBA00023212"/>
    </source>
</evidence>
<evidence type="ECO:0000256" key="1">
    <source>
        <dbReference type="ARBA" id="ARBA00004114"/>
    </source>
</evidence>
<dbReference type="GeneID" id="136798792"/>
<feature type="region of interest" description="Disordered" evidence="12">
    <location>
        <begin position="319"/>
        <end position="388"/>
    </location>
</feature>
<dbReference type="Pfam" id="PF21039">
    <property type="entry name" value="CEP104_ZnF"/>
    <property type="match status" value="1"/>
</dbReference>